<proteinExistence type="predicted"/>
<evidence type="ECO:0000313" key="7">
    <source>
        <dbReference type="EMBL" id="QPH54535.1"/>
    </source>
</evidence>
<dbReference type="Pfam" id="PF01810">
    <property type="entry name" value="LysE"/>
    <property type="match status" value="1"/>
</dbReference>
<evidence type="ECO:0000256" key="4">
    <source>
        <dbReference type="ARBA" id="ARBA00022989"/>
    </source>
</evidence>
<evidence type="ECO:0000256" key="1">
    <source>
        <dbReference type="ARBA" id="ARBA00004651"/>
    </source>
</evidence>
<feature type="transmembrane region" description="Helical" evidence="6">
    <location>
        <begin position="40"/>
        <end position="61"/>
    </location>
</feature>
<keyword evidence="5 6" id="KW-0472">Membrane</keyword>
<comment type="subcellular location">
    <subcellularLocation>
        <location evidence="1">Cell membrane</location>
        <topology evidence="1">Multi-pass membrane protein</topology>
    </subcellularLocation>
</comment>
<dbReference type="PANTHER" id="PTHR30086:SF20">
    <property type="entry name" value="ARGININE EXPORTER PROTEIN ARGO-RELATED"/>
    <property type="match status" value="1"/>
</dbReference>
<dbReference type="PANTHER" id="PTHR30086">
    <property type="entry name" value="ARGININE EXPORTER PROTEIN ARGO"/>
    <property type="match status" value="1"/>
</dbReference>
<dbReference type="EMBL" id="CP064942">
    <property type="protein sequence ID" value="QPH54535.1"/>
    <property type="molecule type" value="Genomic_DNA"/>
</dbReference>
<feature type="transmembrane region" description="Helical" evidence="6">
    <location>
        <begin position="67"/>
        <end position="88"/>
    </location>
</feature>
<keyword evidence="4 6" id="KW-1133">Transmembrane helix</keyword>
<feature type="transmembrane region" description="Helical" evidence="6">
    <location>
        <begin position="6"/>
        <end position="28"/>
    </location>
</feature>
<evidence type="ECO:0000256" key="6">
    <source>
        <dbReference type="SAM" id="Phobius"/>
    </source>
</evidence>
<dbReference type="AlphaFoldDB" id="A0A7S9LT51"/>
<sequence>MGADSLIAFNLALLAAVIAPGPALLLAMRAGLTGGWRAGFETGLGLATMAALWTLAALLGLDALFTLFPWAYTGMKTAGAIYLIWLAWNIWRSAGAPVEAAEARRTRPFLRGFLVNIGNPKSVLFAGAVLVVIFPPDLPLATSLAIAANHLALEVAFYALLALAMSRPAVGGAYLRAKRSLDRVTSVILGALGLRLLLER</sequence>
<keyword evidence="2" id="KW-1003">Cell membrane</keyword>
<organism evidence="7 8">
    <name type="scientific">Pontivivens ytuae</name>
    <dbReference type="NCBI Taxonomy" id="2789856"/>
    <lineage>
        <taxon>Bacteria</taxon>
        <taxon>Pseudomonadati</taxon>
        <taxon>Pseudomonadota</taxon>
        <taxon>Alphaproteobacteria</taxon>
        <taxon>Rhodobacterales</taxon>
        <taxon>Paracoccaceae</taxon>
        <taxon>Pontivivens</taxon>
    </lineage>
</organism>
<keyword evidence="3 6" id="KW-0812">Transmembrane</keyword>
<dbReference type="GO" id="GO:0005886">
    <property type="term" value="C:plasma membrane"/>
    <property type="evidence" value="ECO:0007669"/>
    <property type="project" value="UniProtKB-SubCell"/>
</dbReference>
<dbReference type="GO" id="GO:0015171">
    <property type="term" value="F:amino acid transmembrane transporter activity"/>
    <property type="evidence" value="ECO:0007669"/>
    <property type="project" value="TreeGrafter"/>
</dbReference>
<feature type="transmembrane region" description="Helical" evidence="6">
    <location>
        <begin position="109"/>
        <end position="134"/>
    </location>
</feature>
<evidence type="ECO:0000313" key="8">
    <source>
        <dbReference type="Proteomes" id="UP000594800"/>
    </source>
</evidence>
<evidence type="ECO:0000256" key="5">
    <source>
        <dbReference type="ARBA" id="ARBA00023136"/>
    </source>
</evidence>
<dbReference type="RefSeq" id="WP_196103744.1">
    <property type="nucleotide sequence ID" value="NZ_CP064942.1"/>
</dbReference>
<dbReference type="InterPro" id="IPR001123">
    <property type="entry name" value="LeuE-type"/>
</dbReference>
<dbReference type="KEGG" id="poz:I0K15_01775"/>
<evidence type="ECO:0000256" key="2">
    <source>
        <dbReference type="ARBA" id="ARBA00022475"/>
    </source>
</evidence>
<gene>
    <name evidence="7" type="ORF">I0K15_01775</name>
</gene>
<reference evidence="7 8" key="1">
    <citation type="submission" date="2020-11" db="EMBL/GenBank/DDBJ databases">
        <title>Description of Pontivivens ytuae sp. nov. isolated from deep sea sediment of Mariana Trench.</title>
        <authorList>
            <person name="Wang Z."/>
            <person name="Sun Q.-L."/>
            <person name="Xu X.-D."/>
            <person name="Tang Y.-Z."/>
            <person name="Zhang J."/>
        </authorList>
    </citation>
    <scope>NUCLEOTIDE SEQUENCE [LARGE SCALE GENOMIC DNA]</scope>
    <source>
        <strain evidence="7 8">MT2928</strain>
    </source>
</reference>
<accession>A0A7S9LT51</accession>
<dbReference type="Proteomes" id="UP000594800">
    <property type="component" value="Chromosome"/>
</dbReference>
<evidence type="ECO:0000256" key="3">
    <source>
        <dbReference type="ARBA" id="ARBA00022692"/>
    </source>
</evidence>
<feature type="transmembrane region" description="Helical" evidence="6">
    <location>
        <begin position="140"/>
        <end position="161"/>
    </location>
</feature>
<keyword evidence="8" id="KW-1185">Reference proteome</keyword>
<name>A0A7S9LT51_9RHOB</name>
<protein>
    <submittedName>
        <fullName evidence="7">LysE family translocator</fullName>
    </submittedName>
</protein>